<evidence type="ECO:0000313" key="1">
    <source>
        <dbReference type="EMBL" id="UZE96117.1"/>
    </source>
</evidence>
<protein>
    <submittedName>
        <fullName evidence="1">YheV family putative metal-binding protein</fullName>
    </submittedName>
</protein>
<dbReference type="InterPro" id="IPR012658">
    <property type="entry name" value="YheV"/>
</dbReference>
<accession>A0ABY6N1X9</accession>
<gene>
    <name evidence="1" type="ORF">NKI27_19045</name>
</gene>
<reference evidence="1" key="1">
    <citation type="submission" date="2022-06" db="EMBL/GenBank/DDBJ databases">
        <title>Alkalimarinus sp. nov., isolated from gut of a Alitta virens.</title>
        <authorList>
            <person name="Yang A.I."/>
            <person name="Shin N.-R."/>
        </authorList>
    </citation>
    <scope>NUCLEOTIDE SEQUENCE</scope>
    <source>
        <strain evidence="1">A2M4</strain>
    </source>
</reference>
<proteinExistence type="predicted"/>
<keyword evidence="2" id="KW-1185">Reference proteome</keyword>
<organism evidence="1 2">
    <name type="scientific">Alkalimarinus alittae</name>
    <dbReference type="NCBI Taxonomy" id="2961619"/>
    <lineage>
        <taxon>Bacteria</taxon>
        <taxon>Pseudomonadati</taxon>
        <taxon>Pseudomonadota</taxon>
        <taxon>Gammaproteobacteria</taxon>
        <taxon>Alteromonadales</taxon>
        <taxon>Alteromonadaceae</taxon>
        <taxon>Alkalimarinus</taxon>
    </lineage>
</organism>
<evidence type="ECO:0000313" key="2">
    <source>
        <dbReference type="Proteomes" id="UP001163739"/>
    </source>
</evidence>
<dbReference type="NCBIfam" id="TIGR02443">
    <property type="entry name" value="YheV family putative zinc ribbon protein"/>
    <property type="match status" value="1"/>
</dbReference>
<dbReference type="Pfam" id="PF09526">
    <property type="entry name" value="DUF2387"/>
    <property type="match status" value="1"/>
</dbReference>
<dbReference type="Proteomes" id="UP001163739">
    <property type="component" value="Chromosome"/>
</dbReference>
<dbReference type="RefSeq" id="WP_265047604.1">
    <property type="nucleotide sequence ID" value="NZ_CP100390.1"/>
</dbReference>
<name>A0ABY6N1X9_9ALTE</name>
<dbReference type="EMBL" id="CP100390">
    <property type="protein sequence ID" value="UZE96117.1"/>
    <property type="molecule type" value="Genomic_DNA"/>
</dbReference>
<sequence>MKQHRRFIAGAVCPKCAEMDRLITYSSEDGSYRECVSCGYTDKQMDEEETRESDVLETRVNLLTPMEVDEDVVALKIIDPSARPDDSDKK</sequence>